<dbReference type="EMBL" id="QUMU01000004">
    <property type="protein sequence ID" value="REG33110.1"/>
    <property type="molecule type" value="Genomic_DNA"/>
</dbReference>
<proteinExistence type="predicted"/>
<reference evidence="1 3" key="1">
    <citation type="submission" date="2015-05" db="EMBL/GenBank/DDBJ databases">
        <title>Genome assembly of Archangium gephyra DSM 2261.</title>
        <authorList>
            <person name="Sharma G."/>
            <person name="Subramanian S."/>
        </authorList>
    </citation>
    <scope>NUCLEOTIDE SEQUENCE [LARGE SCALE GENOMIC DNA]</scope>
    <source>
        <strain evidence="1 3">DSM 2261</strain>
    </source>
</reference>
<organism evidence="1 3">
    <name type="scientific">Archangium gephyra</name>
    <dbReference type="NCBI Taxonomy" id="48"/>
    <lineage>
        <taxon>Bacteria</taxon>
        <taxon>Pseudomonadati</taxon>
        <taxon>Myxococcota</taxon>
        <taxon>Myxococcia</taxon>
        <taxon>Myxococcales</taxon>
        <taxon>Cystobacterineae</taxon>
        <taxon>Archangiaceae</taxon>
        <taxon>Archangium</taxon>
    </lineage>
</organism>
<keyword evidence="4" id="KW-1185">Reference proteome</keyword>
<dbReference type="EMBL" id="CP011509">
    <property type="protein sequence ID" value="AKJ00192.1"/>
    <property type="molecule type" value="Genomic_DNA"/>
</dbReference>
<dbReference type="AlphaFoldDB" id="A0AAC8TBY3"/>
<dbReference type="KEGG" id="age:AA314_01818"/>
<protein>
    <submittedName>
        <fullName evidence="1">Uncharacterized protein</fullName>
    </submittedName>
</protein>
<name>A0AAC8TBY3_9BACT</name>
<dbReference type="Proteomes" id="UP000256345">
    <property type="component" value="Unassembled WGS sequence"/>
</dbReference>
<reference evidence="2 4" key="2">
    <citation type="submission" date="2018-08" db="EMBL/GenBank/DDBJ databases">
        <title>Genomic Encyclopedia of Archaeal and Bacterial Type Strains, Phase II (KMG-II): from individual species to whole genera.</title>
        <authorList>
            <person name="Goeker M."/>
        </authorList>
    </citation>
    <scope>NUCLEOTIDE SEQUENCE [LARGE SCALE GENOMIC DNA]</scope>
    <source>
        <strain evidence="2 4">DSM 2261</strain>
    </source>
</reference>
<evidence type="ECO:0000313" key="1">
    <source>
        <dbReference type="EMBL" id="AKJ00192.1"/>
    </source>
</evidence>
<evidence type="ECO:0000313" key="2">
    <source>
        <dbReference type="EMBL" id="REG33110.1"/>
    </source>
</evidence>
<evidence type="ECO:0000313" key="3">
    <source>
        <dbReference type="Proteomes" id="UP000035579"/>
    </source>
</evidence>
<gene>
    <name evidence="1" type="ORF">AA314_01818</name>
    <name evidence="2" type="ORF">ATI61_104400</name>
</gene>
<evidence type="ECO:0000313" key="4">
    <source>
        <dbReference type="Proteomes" id="UP000256345"/>
    </source>
</evidence>
<sequence length="108" mass="12152">MSYAIELPDHLFALMEELPQRTCATIHLMLARIAELASVWPPDDARWKQLVYQDAQGLRFYAQGCCVQLRLDAETQRVVVRGIGRVLVRLPYELLGSDTGSEGSPAQH</sequence>
<dbReference type="RefSeq" id="WP_047855076.1">
    <property type="nucleotide sequence ID" value="NZ_CP011509.1"/>
</dbReference>
<accession>A0AAC8TBY3</accession>
<dbReference type="Proteomes" id="UP000035579">
    <property type="component" value="Chromosome"/>
</dbReference>